<keyword evidence="2" id="KW-1185">Reference proteome</keyword>
<reference evidence="1" key="1">
    <citation type="journal article" date="2022" name="bioRxiv">
        <title>Sequencing and chromosome-scale assembly of the giantPleurodeles waltlgenome.</title>
        <authorList>
            <person name="Brown T."/>
            <person name="Elewa A."/>
            <person name="Iarovenko S."/>
            <person name="Subramanian E."/>
            <person name="Araus A.J."/>
            <person name="Petzold A."/>
            <person name="Susuki M."/>
            <person name="Suzuki K.-i.T."/>
            <person name="Hayashi T."/>
            <person name="Toyoda A."/>
            <person name="Oliveira C."/>
            <person name="Osipova E."/>
            <person name="Leigh N.D."/>
            <person name="Simon A."/>
            <person name="Yun M.H."/>
        </authorList>
    </citation>
    <scope>NUCLEOTIDE SEQUENCE</scope>
    <source>
        <strain evidence="1">20211129_DDA</strain>
        <tissue evidence="1">Liver</tissue>
    </source>
</reference>
<protein>
    <submittedName>
        <fullName evidence="1">Uncharacterized protein</fullName>
    </submittedName>
</protein>
<sequence length="154" mass="17204">MDADVSARVIVGLGSECGINIIELLPVYPSKARCPAAVISRHSSGSNAKPPQTLTVFSNRVSHLVHSGDEGPRFENDVRYCTIIYREVQSPRGKRNSLSREICLLALDSGFNNDALSDHMNYSECWRGKCMFEKYVARTARLQEEAWGCLLRLL</sequence>
<proteinExistence type="predicted"/>
<comment type="caution">
    <text evidence="1">The sequence shown here is derived from an EMBL/GenBank/DDBJ whole genome shotgun (WGS) entry which is preliminary data.</text>
</comment>
<dbReference type="EMBL" id="JANPWB010000008">
    <property type="protein sequence ID" value="KAJ1165592.1"/>
    <property type="molecule type" value="Genomic_DNA"/>
</dbReference>
<accession>A0AAV7SNA4</accession>
<name>A0AAV7SNA4_PLEWA</name>
<dbReference type="Proteomes" id="UP001066276">
    <property type="component" value="Chromosome 4_2"/>
</dbReference>
<gene>
    <name evidence="1" type="ORF">NDU88_006013</name>
</gene>
<dbReference type="AlphaFoldDB" id="A0AAV7SNA4"/>
<evidence type="ECO:0000313" key="1">
    <source>
        <dbReference type="EMBL" id="KAJ1165592.1"/>
    </source>
</evidence>
<evidence type="ECO:0000313" key="2">
    <source>
        <dbReference type="Proteomes" id="UP001066276"/>
    </source>
</evidence>
<organism evidence="1 2">
    <name type="scientific">Pleurodeles waltl</name>
    <name type="common">Iberian ribbed newt</name>
    <dbReference type="NCBI Taxonomy" id="8319"/>
    <lineage>
        <taxon>Eukaryota</taxon>
        <taxon>Metazoa</taxon>
        <taxon>Chordata</taxon>
        <taxon>Craniata</taxon>
        <taxon>Vertebrata</taxon>
        <taxon>Euteleostomi</taxon>
        <taxon>Amphibia</taxon>
        <taxon>Batrachia</taxon>
        <taxon>Caudata</taxon>
        <taxon>Salamandroidea</taxon>
        <taxon>Salamandridae</taxon>
        <taxon>Pleurodelinae</taxon>
        <taxon>Pleurodeles</taxon>
    </lineage>
</organism>